<dbReference type="PANTHER" id="PTHR43143:SF1">
    <property type="entry name" value="SERINE_THREONINE-PROTEIN PHOSPHATASE CPPED1"/>
    <property type="match status" value="1"/>
</dbReference>
<accession>A0A387FMR0</accession>
<dbReference type="InterPro" id="IPR029052">
    <property type="entry name" value="Metallo-depent_PP-like"/>
</dbReference>
<feature type="region of interest" description="Disordered" evidence="1">
    <location>
        <begin position="1"/>
        <end position="45"/>
    </location>
</feature>
<dbReference type="InterPro" id="IPR051918">
    <property type="entry name" value="STPP_CPPED1"/>
</dbReference>
<dbReference type="KEGG" id="rjg:CCGE525_19500"/>
<dbReference type="InterPro" id="IPR004843">
    <property type="entry name" value="Calcineurin-like_PHP"/>
</dbReference>
<dbReference type="SUPFAM" id="SSF56300">
    <property type="entry name" value="Metallo-dependent phosphatases"/>
    <property type="match status" value="1"/>
</dbReference>
<dbReference type="Proteomes" id="UP000282195">
    <property type="component" value="Chromosome"/>
</dbReference>
<name>A0A387FMR0_9HYPH</name>
<organism evidence="3 4">
    <name type="scientific">Rhizobium jaguaris</name>
    <dbReference type="NCBI Taxonomy" id="1312183"/>
    <lineage>
        <taxon>Bacteria</taxon>
        <taxon>Pseudomonadati</taxon>
        <taxon>Pseudomonadota</taxon>
        <taxon>Alphaproteobacteria</taxon>
        <taxon>Hyphomicrobiales</taxon>
        <taxon>Rhizobiaceae</taxon>
        <taxon>Rhizobium/Agrobacterium group</taxon>
        <taxon>Rhizobium</taxon>
    </lineage>
</organism>
<evidence type="ECO:0000313" key="3">
    <source>
        <dbReference type="EMBL" id="AYG60750.1"/>
    </source>
</evidence>
<dbReference type="Gene3D" id="3.60.21.10">
    <property type="match status" value="1"/>
</dbReference>
<evidence type="ECO:0000259" key="2">
    <source>
        <dbReference type="Pfam" id="PF00149"/>
    </source>
</evidence>
<sequence>MSRVPGRARLNSPFFAGATRPTPPAKHSQAHPGVSPLHPVSHRNTSFQPLPRPLGLVPYHYDIADHFPEIQQECTKAGRIIFHVVGDSGGVQDGEFQNNVAALMIRDLANPADERPHFCYHAGDLVYFTGARDDYYAQFYEPYAHYDIPIFSIPGNHDGEVDDPSTGASLNGWVNYFMQAQPDVDPISKDCPRVQMNLPNVYWTLITPFATIIGMYTNVPEGGSIDSVQQQWVTHEFATAPQDRALILALHHPIYSFDAYHSGSSKMADVLENAIRDTGRVPNLVLSGHVHDYQRIEQKISDDGPTPFIVCGNGGYHNLHSVHSNVGDVAPDTGAVLRYAADKKWGFLTLTVDKDKIAGQTTEVDRHDQVVAGDSFSYPTAPVVLPNPKSVPTL</sequence>
<dbReference type="PANTHER" id="PTHR43143">
    <property type="entry name" value="METALLOPHOSPHOESTERASE, CALCINEURIN SUPERFAMILY"/>
    <property type="match status" value="1"/>
</dbReference>
<keyword evidence="4" id="KW-1185">Reference proteome</keyword>
<gene>
    <name evidence="3" type="ORF">CCGE525_19500</name>
</gene>
<dbReference type="OrthoDB" id="500534at2"/>
<evidence type="ECO:0000256" key="1">
    <source>
        <dbReference type="SAM" id="MobiDB-lite"/>
    </source>
</evidence>
<dbReference type="Pfam" id="PF00149">
    <property type="entry name" value="Metallophos"/>
    <property type="match status" value="1"/>
</dbReference>
<protein>
    <recommendedName>
        <fullName evidence="2">Calcineurin-like phosphoesterase domain-containing protein</fullName>
    </recommendedName>
</protein>
<feature type="domain" description="Calcineurin-like phosphoesterase" evidence="2">
    <location>
        <begin position="83"/>
        <end position="293"/>
    </location>
</feature>
<dbReference type="EMBL" id="CP032694">
    <property type="protein sequence ID" value="AYG60750.1"/>
    <property type="molecule type" value="Genomic_DNA"/>
</dbReference>
<evidence type="ECO:0000313" key="4">
    <source>
        <dbReference type="Proteomes" id="UP000282195"/>
    </source>
</evidence>
<proteinExistence type="predicted"/>
<dbReference type="AlphaFoldDB" id="A0A387FMR0"/>
<dbReference type="GO" id="GO:0016787">
    <property type="term" value="F:hydrolase activity"/>
    <property type="evidence" value="ECO:0007669"/>
    <property type="project" value="InterPro"/>
</dbReference>
<dbReference type="RefSeq" id="WP_120705718.1">
    <property type="nucleotide sequence ID" value="NZ_CP032694.1"/>
</dbReference>
<reference evidence="3 4" key="1">
    <citation type="submission" date="2018-10" db="EMBL/GenBank/DDBJ databases">
        <title>Rhizobium etli, R. leguminosarum and a new Rhizobium genospecies from Phaseolus dumosus.</title>
        <authorList>
            <person name="Ramirez-Puebla S.T."/>
            <person name="Rogel-Hernandez M.A."/>
            <person name="Guerrero G."/>
            <person name="Ormeno-Orrillo E."/>
            <person name="Martinez-Romero J.C."/>
            <person name="Negrete-Yankelevich S."/>
            <person name="Martinez-Romero E."/>
        </authorList>
    </citation>
    <scope>NUCLEOTIDE SEQUENCE [LARGE SCALE GENOMIC DNA]</scope>
    <source>
        <strain evidence="3 4">CCGE525</strain>
    </source>
</reference>